<evidence type="ECO:0000313" key="1">
    <source>
        <dbReference type="EMBL" id="KLO16849.1"/>
    </source>
</evidence>
<dbReference type="InParanoid" id="A0A0H2RYL4"/>
<proteinExistence type="predicted"/>
<dbReference type="Gene3D" id="3.80.10.10">
    <property type="entry name" value="Ribonuclease Inhibitor"/>
    <property type="match status" value="1"/>
</dbReference>
<keyword evidence="2" id="KW-1185">Reference proteome</keyword>
<sequence>MVSYEELSDAVHNCRVSYPGHDSHVRVPTTSQKQIQFVSPGDAFLALIFLRLEVDVEVEGLGLQDLINDVRNPRFKDFGKRRWDILLHKLAKSDLRNASLIPILTNGTFFASRTFKRISDIVAFIREAQESDIQPYHEATYALPSLVLHLIADFKAGEVDDFMYNMLRLPPRRSPQQDLLSMSLVHKSWTFLFQSRARRIVHFQSLVSLQRFVCNPHCGPWIREIYYKPQGPPIQEGKRTIFYSEEEEEIHSRISDSPLQIELVNHWPLLAYLLTHRATNLRFLSISFSDIQRTTDSLGNLMNPRPCRGFVELTSAIGKMTQLEGLEIDLHDSLYHPHLFANLCGEMAKLKCLRALSIRGFEERSREPTGSRIDDVQDRVPAWMLINIDVPQLKLRTLELSIFESPKLYEWRGLRWILGSLNTAENVTIRIKVHRLNNALTQQLAYWQGLLRNVCQQPFPQLRTLRIQLGGEKFSVRFDSAAFIEAFAPLLHHCTSLTTLFVTFSPTPNLDGLIPSTVETLYLSYNFSKGEHSAHLWPHWDLRTIAFLETHMSTHHALNLVVIDLNCSKYQFYLRDRFPQTIEVCRKYGVALEFSDEGVTSFDQRMYNSLRSINP</sequence>
<dbReference type="EMBL" id="KQ085911">
    <property type="protein sequence ID" value="KLO16849.1"/>
    <property type="molecule type" value="Genomic_DNA"/>
</dbReference>
<name>A0A0H2RYL4_9AGAM</name>
<dbReference type="InterPro" id="IPR032675">
    <property type="entry name" value="LRR_dom_sf"/>
</dbReference>
<dbReference type="OrthoDB" id="3330810at2759"/>
<reference evidence="1 2" key="1">
    <citation type="submission" date="2015-04" db="EMBL/GenBank/DDBJ databases">
        <title>Complete genome sequence of Schizopora paradoxa KUC8140, a cosmopolitan wood degrader in East Asia.</title>
        <authorList>
            <consortium name="DOE Joint Genome Institute"/>
            <person name="Min B."/>
            <person name="Park H."/>
            <person name="Jang Y."/>
            <person name="Kim J.-J."/>
            <person name="Kim K.H."/>
            <person name="Pangilinan J."/>
            <person name="Lipzen A."/>
            <person name="Riley R."/>
            <person name="Grigoriev I.V."/>
            <person name="Spatafora J.W."/>
            <person name="Choi I.-G."/>
        </authorList>
    </citation>
    <scope>NUCLEOTIDE SEQUENCE [LARGE SCALE GENOMIC DNA]</scope>
    <source>
        <strain evidence="1 2">KUC8140</strain>
    </source>
</reference>
<protein>
    <submittedName>
        <fullName evidence="1">Uncharacterized protein</fullName>
    </submittedName>
</protein>
<dbReference type="SUPFAM" id="SSF52047">
    <property type="entry name" value="RNI-like"/>
    <property type="match status" value="1"/>
</dbReference>
<accession>A0A0H2RYL4</accession>
<organism evidence="1 2">
    <name type="scientific">Schizopora paradoxa</name>
    <dbReference type="NCBI Taxonomy" id="27342"/>
    <lineage>
        <taxon>Eukaryota</taxon>
        <taxon>Fungi</taxon>
        <taxon>Dikarya</taxon>
        <taxon>Basidiomycota</taxon>
        <taxon>Agaricomycotina</taxon>
        <taxon>Agaricomycetes</taxon>
        <taxon>Hymenochaetales</taxon>
        <taxon>Schizoporaceae</taxon>
        <taxon>Schizopora</taxon>
    </lineage>
</organism>
<dbReference type="AlphaFoldDB" id="A0A0H2RYL4"/>
<gene>
    <name evidence="1" type="ORF">SCHPADRAFT_937556</name>
</gene>
<dbReference type="Proteomes" id="UP000053477">
    <property type="component" value="Unassembled WGS sequence"/>
</dbReference>
<evidence type="ECO:0000313" key="2">
    <source>
        <dbReference type="Proteomes" id="UP000053477"/>
    </source>
</evidence>